<accession>A0AAY5EVB7</accession>
<keyword evidence="1" id="KW-1133">Transmembrane helix</keyword>
<evidence type="ECO:0000313" key="3">
    <source>
        <dbReference type="Proteomes" id="UP000314983"/>
    </source>
</evidence>
<keyword evidence="1" id="KW-0812">Transmembrane</keyword>
<evidence type="ECO:0000256" key="1">
    <source>
        <dbReference type="SAM" id="Phobius"/>
    </source>
</evidence>
<keyword evidence="1" id="KW-0472">Membrane</keyword>
<reference evidence="2" key="2">
    <citation type="submission" date="2025-08" db="UniProtKB">
        <authorList>
            <consortium name="Ensembl"/>
        </authorList>
    </citation>
    <scope>IDENTIFICATION</scope>
</reference>
<reference evidence="2 3" key="1">
    <citation type="submission" date="2020-05" db="EMBL/GenBank/DDBJ databases">
        <title>Electrophorus electricus (electric eel) genome, fEleEle1, primary haplotype.</title>
        <authorList>
            <person name="Myers G."/>
            <person name="Meyer A."/>
            <person name="Fedrigo O."/>
            <person name="Formenti G."/>
            <person name="Rhie A."/>
            <person name="Tracey A."/>
            <person name="Sims Y."/>
            <person name="Jarvis E.D."/>
        </authorList>
    </citation>
    <scope>NUCLEOTIDE SEQUENCE [LARGE SCALE GENOMIC DNA]</scope>
</reference>
<feature type="transmembrane region" description="Helical" evidence="1">
    <location>
        <begin position="43"/>
        <end position="65"/>
    </location>
</feature>
<proteinExistence type="predicted"/>
<sequence length="76" mass="8889">HTALVVCFTERKRLVLSLVGWVKNTSKRTVVGRKEYYIKEVSYIAPISSCSFILITVHNCLWLYFNWPFYSNSKAI</sequence>
<name>A0AAY5EVB7_ELEEL</name>
<dbReference type="Proteomes" id="UP000314983">
    <property type="component" value="Chromosome 25"/>
</dbReference>
<keyword evidence="3" id="KW-1185">Reference proteome</keyword>
<dbReference type="AlphaFoldDB" id="A0AAY5EVB7"/>
<organism evidence="2 3">
    <name type="scientific">Electrophorus electricus</name>
    <name type="common">Electric eel</name>
    <name type="synonym">Gymnotus electricus</name>
    <dbReference type="NCBI Taxonomy" id="8005"/>
    <lineage>
        <taxon>Eukaryota</taxon>
        <taxon>Metazoa</taxon>
        <taxon>Chordata</taxon>
        <taxon>Craniata</taxon>
        <taxon>Vertebrata</taxon>
        <taxon>Euteleostomi</taxon>
        <taxon>Actinopterygii</taxon>
        <taxon>Neopterygii</taxon>
        <taxon>Teleostei</taxon>
        <taxon>Ostariophysi</taxon>
        <taxon>Gymnotiformes</taxon>
        <taxon>Gymnotoidei</taxon>
        <taxon>Gymnotidae</taxon>
        <taxon>Electrophorus</taxon>
    </lineage>
</organism>
<protein>
    <submittedName>
        <fullName evidence="2">Uncharacterized protein</fullName>
    </submittedName>
</protein>
<dbReference type="Ensembl" id="ENSEEET00000061926.1">
    <property type="protein sequence ID" value="ENSEEEP00000060701.1"/>
    <property type="gene ID" value="ENSEEEG00000025877.1"/>
</dbReference>
<evidence type="ECO:0000313" key="2">
    <source>
        <dbReference type="Ensembl" id="ENSEEEP00000060701.1"/>
    </source>
</evidence>
<reference evidence="2" key="3">
    <citation type="submission" date="2025-09" db="UniProtKB">
        <authorList>
            <consortium name="Ensembl"/>
        </authorList>
    </citation>
    <scope>IDENTIFICATION</scope>
</reference>